<protein>
    <recommendedName>
        <fullName evidence="9">Peroxisomal membrane protein PMP22</fullName>
    </recommendedName>
</protein>
<reference evidence="7 8" key="1">
    <citation type="submission" date="2019-07" db="EMBL/GenBank/DDBJ databases">
        <title>Genome assembly of two rare yeast pathogens: Diutina rugosa and Trichomonascus ciferrii.</title>
        <authorList>
            <person name="Mixao V."/>
            <person name="Saus E."/>
            <person name="Hansen A."/>
            <person name="Lass-Flor C."/>
            <person name="Gabaldon T."/>
        </authorList>
    </citation>
    <scope>NUCLEOTIDE SEQUENCE [LARGE SCALE GENOMIC DNA]</scope>
    <source>
        <strain evidence="7 8">CBS 613</strain>
    </source>
</reference>
<evidence type="ECO:0000256" key="2">
    <source>
        <dbReference type="ARBA" id="ARBA00006824"/>
    </source>
</evidence>
<comment type="similarity">
    <text evidence="2 6">Belongs to the peroxisomal membrane protein PXMP2/4 family.</text>
</comment>
<dbReference type="OMA" id="CLGTFFN"/>
<name>A0A642UQ77_DIURU</name>
<dbReference type="Pfam" id="PF04117">
    <property type="entry name" value="Mpv17_PMP22"/>
    <property type="match status" value="1"/>
</dbReference>
<evidence type="ECO:0000256" key="6">
    <source>
        <dbReference type="RuleBase" id="RU363053"/>
    </source>
</evidence>
<evidence type="ECO:0008006" key="9">
    <source>
        <dbReference type="Google" id="ProtNLM"/>
    </source>
</evidence>
<dbReference type="VEuPathDB" id="FungiDB:DIURU_003425"/>
<sequence length="216" mass="23497">MSSLAALNAQYLTYLAKYPLLTKSVTAGILGALNEIIASVVTGDVPEITLFGDVKVKNLLTKKTIGLAIYGFCLSTPISHYMYGIINEIFAGPPSTLKKVLQILTSLLTVTSSVCAVYTSWVGLLNNYVPGKAGSISGEIANILNIIKVSMKTNYLNVYKTSFVTSGLSLIIAQKYLPPQLWVVFFSVVGFVVGTFQNAKMKRRNMALRKAQEKKD</sequence>
<comment type="caution">
    <text evidence="7">The sequence shown here is derived from an EMBL/GenBank/DDBJ whole genome shotgun (WGS) entry which is preliminary data.</text>
</comment>
<evidence type="ECO:0000256" key="5">
    <source>
        <dbReference type="ARBA" id="ARBA00023136"/>
    </source>
</evidence>
<comment type="subcellular location">
    <subcellularLocation>
        <location evidence="1">Membrane</location>
        <topology evidence="1">Multi-pass membrane protein</topology>
    </subcellularLocation>
</comment>
<dbReference type="RefSeq" id="XP_034011678.1">
    <property type="nucleotide sequence ID" value="XM_034156186.1"/>
</dbReference>
<feature type="transmembrane region" description="Helical" evidence="6">
    <location>
        <begin position="103"/>
        <end position="125"/>
    </location>
</feature>
<feature type="transmembrane region" description="Helical" evidence="6">
    <location>
        <begin position="65"/>
        <end position="83"/>
    </location>
</feature>
<gene>
    <name evidence="7" type="ORF">DIURU_003425</name>
</gene>
<dbReference type="AlphaFoldDB" id="A0A642UQ77"/>
<evidence type="ECO:0000313" key="8">
    <source>
        <dbReference type="Proteomes" id="UP000449547"/>
    </source>
</evidence>
<accession>A0A642UQ77</accession>
<dbReference type="PANTHER" id="PTHR11266:SF93">
    <property type="entry name" value="INTEGRAL MEMBRANE PROTEIN 25D9-6"/>
    <property type="match status" value="1"/>
</dbReference>
<organism evidence="7 8">
    <name type="scientific">Diutina rugosa</name>
    <name type="common">Yeast</name>
    <name type="synonym">Candida rugosa</name>
    <dbReference type="NCBI Taxonomy" id="5481"/>
    <lineage>
        <taxon>Eukaryota</taxon>
        <taxon>Fungi</taxon>
        <taxon>Dikarya</taxon>
        <taxon>Ascomycota</taxon>
        <taxon>Saccharomycotina</taxon>
        <taxon>Pichiomycetes</taxon>
        <taxon>Debaryomycetaceae</taxon>
        <taxon>Diutina</taxon>
    </lineage>
</organism>
<feature type="transmembrane region" description="Helical" evidence="6">
    <location>
        <begin position="179"/>
        <end position="199"/>
    </location>
</feature>
<evidence type="ECO:0000256" key="3">
    <source>
        <dbReference type="ARBA" id="ARBA00022692"/>
    </source>
</evidence>
<evidence type="ECO:0000256" key="4">
    <source>
        <dbReference type="ARBA" id="ARBA00022989"/>
    </source>
</evidence>
<keyword evidence="4 6" id="KW-1133">Transmembrane helix</keyword>
<proteinExistence type="inferred from homology"/>
<dbReference type="Proteomes" id="UP000449547">
    <property type="component" value="Unassembled WGS sequence"/>
</dbReference>
<dbReference type="GeneID" id="54782076"/>
<evidence type="ECO:0000256" key="1">
    <source>
        <dbReference type="ARBA" id="ARBA00004141"/>
    </source>
</evidence>
<keyword evidence="8" id="KW-1185">Reference proteome</keyword>
<dbReference type="GO" id="GO:0005778">
    <property type="term" value="C:peroxisomal membrane"/>
    <property type="evidence" value="ECO:0007669"/>
    <property type="project" value="TreeGrafter"/>
</dbReference>
<dbReference type="InterPro" id="IPR007248">
    <property type="entry name" value="Mpv17_PMP22"/>
</dbReference>
<keyword evidence="3 6" id="KW-0812">Transmembrane</keyword>
<feature type="transmembrane region" description="Helical" evidence="6">
    <location>
        <begin position="155"/>
        <end position="173"/>
    </location>
</feature>
<dbReference type="OrthoDB" id="860at2759"/>
<dbReference type="PANTHER" id="PTHR11266">
    <property type="entry name" value="PEROXISOMAL MEMBRANE PROTEIN 2, PXMP2 MPV17"/>
    <property type="match status" value="1"/>
</dbReference>
<evidence type="ECO:0000313" key="7">
    <source>
        <dbReference type="EMBL" id="KAA8901055.1"/>
    </source>
</evidence>
<keyword evidence="5 6" id="KW-0472">Membrane</keyword>
<dbReference type="EMBL" id="SWFT01000105">
    <property type="protein sequence ID" value="KAA8901055.1"/>
    <property type="molecule type" value="Genomic_DNA"/>
</dbReference>